<dbReference type="EMBL" id="JAWDJW010007519">
    <property type="protein sequence ID" value="KAK3062004.1"/>
    <property type="molecule type" value="Genomic_DNA"/>
</dbReference>
<comment type="caution">
    <text evidence="1">The sequence shown here is derived from an EMBL/GenBank/DDBJ whole genome shotgun (WGS) entry which is preliminary data.</text>
</comment>
<name>A0ACC3D552_9PEZI</name>
<evidence type="ECO:0000313" key="2">
    <source>
        <dbReference type="Proteomes" id="UP001186974"/>
    </source>
</evidence>
<protein>
    <submittedName>
        <fullName evidence="1">Uncharacterized protein</fullName>
    </submittedName>
</protein>
<accession>A0ACC3D552</accession>
<dbReference type="Proteomes" id="UP001186974">
    <property type="component" value="Unassembled WGS sequence"/>
</dbReference>
<evidence type="ECO:0000313" key="1">
    <source>
        <dbReference type="EMBL" id="KAK3062004.1"/>
    </source>
</evidence>
<organism evidence="1 2">
    <name type="scientific">Coniosporium uncinatum</name>
    <dbReference type="NCBI Taxonomy" id="93489"/>
    <lineage>
        <taxon>Eukaryota</taxon>
        <taxon>Fungi</taxon>
        <taxon>Dikarya</taxon>
        <taxon>Ascomycota</taxon>
        <taxon>Pezizomycotina</taxon>
        <taxon>Dothideomycetes</taxon>
        <taxon>Dothideomycetes incertae sedis</taxon>
        <taxon>Coniosporium</taxon>
    </lineage>
</organism>
<keyword evidence="2" id="KW-1185">Reference proteome</keyword>
<reference evidence="1" key="1">
    <citation type="submission" date="2024-09" db="EMBL/GenBank/DDBJ databases">
        <title>Black Yeasts Isolated from many extreme environments.</title>
        <authorList>
            <person name="Coleine C."/>
            <person name="Stajich J.E."/>
            <person name="Selbmann L."/>
        </authorList>
    </citation>
    <scope>NUCLEOTIDE SEQUENCE</scope>
    <source>
        <strain evidence="1">CCFEE 5737</strain>
    </source>
</reference>
<proteinExistence type="predicted"/>
<sequence length="127" mass="14920">MWETQVKEGNVEIEVVARHYARIIQQWPHDPLRPTVSFTKLLEKRAANAAAKSGTVTEQQAELRNVNALYSLLDDRYTKKYPVSSAVLRPTSDPNYYDRLIAELHEAPRRSWFGRFINRWKGFLRFK</sequence>
<gene>
    <name evidence="1" type="ORF">LTS18_005011</name>
</gene>